<dbReference type="Gene3D" id="3.20.20.60">
    <property type="entry name" value="Phosphoenolpyruvate-binding domains"/>
    <property type="match status" value="1"/>
</dbReference>
<dbReference type="GO" id="GO:0005524">
    <property type="term" value="F:ATP binding"/>
    <property type="evidence" value="ECO:0007669"/>
    <property type="project" value="UniProtKB-KW"/>
</dbReference>
<dbReference type="EMBL" id="AP018732">
    <property type="protein sequence ID" value="BBE42674.1"/>
    <property type="molecule type" value="Genomic_DNA"/>
</dbReference>
<comment type="catalytic activity">
    <reaction evidence="13">
        <text>pyruvate + ATP = phosphoenolpyruvate + ADP + H(+)</text>
        <dbReference type="Rhea" id="RHEA:18157"/>
        <dbReference type="ChEBI" id="CHEBI:15361"/>
        <dbReference type="ChEBI" id="CHEBI:15378"/>
        <dbReference type="ChEBI" id="CHEBI:30616"/>
        <dbReference type="ChEBI" id="CHEBI:58702"/>
        <dbReference type="ChEBI" id="CHEBI:456216"/>
        <dbReference type="EC" id="2.7.1.40"/>
    </reaction>
</comment>
<keyword evidence="17" id="KW-1185">Reference proteome</keyword>
<dbReference type="UniPathway" id="UPA00109">
    <property type="reaction ID" value="UER00188"/>
</dbReference>
<dbReference type="SUPFAM" id="SSF51621">
    <property type="entry name" value="Phosphoenolpyruvate/pyruvate domain"/>
    <property type="match status" value="1"/>
</dbReference>
<dbReference type="KEGG" id="ccai:NAS2_1285"/>
<dbReference type="PANTHER" id="PTHR11817">
    <property type="entry name" value="PYRUVATE KINASE"/>
    <property type="match status" value="1"/>
</dbReference>
<dbReference type="GO" id="GO:0016301">
    <property type="term" value="F:kinase activity"/>
    <property type="evidence" value="ECO:0007669"/>
    <property type="project" value="UniProtKB-KW"/>
</dbReference>
<evidence type="ECO:0000256" key="12">
    <source>
        <dbReference type="NCBIfam" id="TIGR01064"/>
    </source>
</evidence>
<dbReference type="Proteomes" id="UP000509448">
    <property type="component" value="Chromosome"/>
</dbReference>
<keyword evidence="5" id="KW-0479">Metal-binding</keyword>
<sequence length="453" mass="48845">MTRRARVLATLGPASDAPDVMEAVAAAGADGFRLNFSHGTHEQKAAEIAGIRALEEKLGRHFPIMGDLQGPTVRLGDFQPVQVSRGSRVTLARDGGSGIPVPSDEFFRLVEVGDEVTFEGGRIAARVVERSGGTVVVEALVEGTLAPRKTVAIRGKEYDLPSPTEKDMLDLKFIVEQGLEYVALSFVRSREDVRRLREALSELGSDAWVIAKVETIPGVENVDSVAEESDAVLVARGDLGAKFPLEDMPFIQTRIVDAARARGRPVIVATQLLDSMMENPIPTRSEVVDVFTAVRDGADAVLLTGETAAGRHPVESVEWASRIVARAEEGYAPRRMAMDGGTSIYDAFALGVVELAESMGAKIVAYSRSGNTARRIARHRPSVDTYVFTPDARTARKISLIWGVIPAGILGATDLEGLANEVVRRGLAKEGDRLVLVRGVQKDTTDMLRVKVL</sequence>
<gene>
    <name evidence="16" type="ORF">NAS2_1285</name>
</gene>
<evidence type="ECO:0000256" key="7">
    <source>
        <dbReference type="ARBA" id="ARBA00022777"/>
    </source>
</evidence>
<dbReference type="RefSeq" id="WP_174448886.1">
    <property type="nucleotide sequence ID" value="NZ_AP018732.1"/>
</dbReference>
<dbReference type="Pfam" id="PF00224">
    <property type="entry name" value="PK"/>
    <property type="match status" value="1"/>
</dbReference>
<evidence type="ECO:0000259" key="14">
    <source>
        <dbReference type="Pfam" id="PF00224"/>
    </source>
</evidence>
<dbReference type="EC" id="2.7.1.40" evidence="3 12"/>
<evidence type="ECO:0000256" key="9">
    <source>
        <dbReference type="ARBA" id="ARBA00022842"/>
    </source>
</evidence>
<evidence type="ECO:0000313" key="17">
    <source>
        <dbReference type="Proteomes" id="UP000509448"/>
    </source>
</evidence>
<proteinExistence type="inferred from homology"/>
<dbReference type="SUPFAM" id="SSF52935">
    <property type="entry name" value="PK C-terminal domain-like"/>
    <property type="match status" value="1"/>
</dbReference>
<dbReference type="Gene3D" id="3.40.1380.20">
    <property type="entry name" value="Pyruvate kinase, C-terminal domain"/>
    <property type="match status" value="1"/>
</dbReference>
<protein>
    <recommendedName>
        <fullName evidence="3 12">Pyruvate kinase</fullName>
        <ecNumber evidence="3 12">2.7.1.40</ecNumber>
    </recommendedName>
</protein>
<evidence type="ECO:0000259" key="15">
    <source>
        <dbReference type="Pfam" id="PF02887"/>
    </source>
</evidence>
<feature type="domain" description="Pyruvate kinase C-terminal" evidence="15">
    <location>
        <begin position="346"/>
        <end position="450"/>
    </location>
</feature>
<dbReference type="InterPro" id="IPR001697">
    <property type="entry name" value="Pyr_Knase"/>
</dbReference>
<comment type="similarity">
    <text evidence="2 13">Belongs to the pyruvate kinase family.</text>
</comment>
<evidence type="ECO:0000256" key="5">
    <source>
        <dbReference type="ARBA" id="ARBA00022723"/>
    </source>
</evidence>
<dbReference type="SUPFAM" id="SSF50800">
    <property type="entry name" value="PK beta-barrel domain-like"/>
    <property type="match status" value="1"/>
</dbReference>
<evidence type="ECO:0000256" key="2">
    <source>
        <dbReference type="ARBA" id="ARBA00008663"/>
    </source>
</evidence>
<evidence type="ECO:0000256" key="11">
    <source>
        <dbReference type="ARBA" id="ARBA00023317"/>
    </source>
</evidence>
<comment type="pathway">
    <text evidence="1 13">Carbohydrate degradation; glycolysis; pyruvate from D-glyceraldehyde 3-phosphate: step 5/5.</text>
</comment>
<keyword evidence="4 13" id="KW-0808">Transferase</keyword>
<dbReference type="OrthoDB" id="56298at2157"/>
<reference evidence="16 17" key="1">
    <citation type="journal article" date="2019" name="ISME J.">
        <title>Isolation and characterization of a thermophilic sulfur- and iron-reducing thaumarchaeote from a terrestrial acidic hot spring.</title>
        <authorList>
            <person name="Kato S."/>
            <person name="Itoh T."/>
            <person name="Yuki M."/>
            <person name="Nagamori M."/>
            <person name="Ohnishi M."/>
            <person name="Uematsu K."/>
            <person name="Suzuki K."/>
            <person name="Takashina T."/>
            <person name="Ohkuma M."/>
        </authorList>
    </citation>
    <scope>NUCLEOTIDE SEQUENCE [LARGE SCALE GENOMIC DNA]</scope>
    <source>
        <strain evidence="16 17">NAS-02</strain>
    </source>
</reference>
<evidence type="ECO:0000256" key="1">
    <source>
        <dbReference type="ARBA" id="ARBA00004997"/>
    </source>
</evidence>
<keyword evidence="8" id="KW-0067">ATP-binding</keyword>
<dbReference type="PRINTS" id="PR01050">
    <property type="entry name" value="PYRUVTKNASE"/>
</dbReference>
<keyword evidence="11 16" id="KW-0670">Pyruvate</keyword>
<evidence type="ECO:0000256" key="6">
    <source>
        <dbReference type="ARBA" id="ARBA00022741"/>
    </source>
</evidence>
<dbReference type="AlphaFoldDB" id="A0A4P2VDP1"/>
<keyword evidence="6" id="KW-0547">Nucleotide-binding</keyword>
<evidence type="ECO:0000313" key="16">
    <source>
        <dbReference type="EMBL" id="BBE42674.1"/>
    </source>
</evidence>
<evidence type="ECO:0000256" key="13">
    <source>
        <dbReference type="RuleBase" id="RU000504"/>
    </source>
</evidence>
<dbReference type="Gene3D" id="2.40.33.10">
    <property type="entry name" value="PK beta-barrel domain-like"/>
    <property type="match status" value="1"/>
</dbReference>
<dbReference type="GO" id="GO:0000287">
    <property type="term" value="F:magnesium ion binding"/>
    <property type="evidence" value="ECO:0007669"/>
    <property type="project" value="UniProtKB-UniRule"/>
</dbReference>
<dbReference type="InterPro" id="IPR011037">
    <property type="entry name" value="Pyrv_Knase-like_insert_dom_sf"/>
</dbReference>
<dbReference type="Pfam" id="PF02887">
    <property type="entry name" value="PK_C"/>
    <property type="match status" value="1"/>
</dbReference>
<keyword evidence="9 13" id="KW-0460">Magnesium</keyword>
<evidence type="ECO:0000256" key="3">
    <source>
        <dbReference type="ARBA" id="ARBA00012142"/>
    </source>
</evidence>
<dbReference type="InterPro" id="IPR015793">
    <property type="entry name" value="Pyrv_Knase_brl"/>
</dbReference>
<name>A0A4P2VDP1_9ARCH</name>
<dbReference type="GO" id="GO:0004743">
    <property type="term" value="F:pyruvate kinase activity"/>
    <property type="evidence" value="ECO:0007669"/>
    <property type="project" value="UniProtKB-UniRule"/>
</dbReference>
<evidence type="ECO:0000256" key="10">
    <source>
        <dbReference type="ARBA" id="ARBA00023152"/>
    </source>
</evidence>
<dbReference type="InterPro" id="IPR015806">
    <property type="entry name" value="Pyrv_Knase_insert_dom_sf"/>
</dbReference>
<keyword evidence="10 13" id="KW-0324">Glycolysis</keyword>
<dbReference type="InterPro" id="IPR015813">
    <property type="entry name" value="Pyrv/PenolPyrv_kinase-like_dom"/>
</dbReference>
<dbReference type="NCBIfam" id="TIGR01064">
    <property type="entry name" value="pyruv_kin"/>
    <property type="match status" value="1"/>
</dbReference>
<dbReference type="GO" id="GO:0030955">
    <property type="term" value="F:potassium ion binding"/>
    <property type="evidence" value="ECO:0007669"/>
    <property type="project" value="UniProtKB-UniRule"/>
</dbReference>
<dbReference type="InterPro" id="IPR040442">
    <property type="entry name" value="Pyrv_kinase-like_dom_sf"/>
</dbReference>
<keyword evidence="7 13" id="KW-0418">Kinase</keyword>
<feature type="domain" description="Pyruvate kinase barrel" evidence="14">
    <location>
        <begin position="3"/>
        <end position="317"/>
    </location>
</feature>
<dbReference type="GeneID" id="55585098"/>
<organism evidence="16 17">
    <name type="scientific">Conexivisphaera calida</name>
    <dbReference type="NCBI Taxonomy" id="1874277"/>
    <lineage>
        <taxon>Archaea</taxon>
        <taxon>Nitrososphaerota</taxon>
        <taxon>Conexivisphaeria</taxon>
        <taxon>Conexivisphaerales</taxon>
        <taxon>Conexivisphaeraceae</taxon>
        <taxon>Conexivisphaera</taxon>
    </lineage>
</organism>
<evidence type="ECO:0000256" key="4">
    <source>
        <dbReference type="ARBA" id="ARBA00022679"/>
    </source>
</evidence>
<evidence type="ECO:0000256" key="8">
    <source>
        <dbReference type="ARBA" id="ARBA00022840"/>
    </source>
</evidence>
<dbReference type="InterPro" id="IPR036918">
    <property type="entry name" value="Pyrv_Knase_C_sf"/>
</dbReference>
<dbReference type="InterPro" id="IPR015795">
    <property type="entry name" value="Pyrv_Knase_C"/>
</dbReference>
<accession>A0A4P2VDP1</accession>